<dbReference type="PANTHER" id="PTHR43214">
    <property type="entry name" value="TWO-COMPONENT RESPONSE REGULATOR"/>
    <property type="match status" value="1"/>
</dbReference>
<dbReference type="Proteomes" id="UP000251144">
    <property type="component" value="Unassembled WGS sequence"/>
</dbReference>
<dbReference type="RefSeq" id="WP_158400268.1">
    <property type="nucleotide sequence ID" value="NZ_CP157368.1"/>
</dbReference>
<dbReference type="SMART" id="SM00448">
    <property type="entry name" value="REC"/>
    <property type="match status" value="1"/>
</dbReference>
<dbReference type="InterPro" id="IPR016032">
    <property type="entry name" value="Sig_transdc_resp-reg_C-effctor"/>
</dbReference>
<proteinExistence type="predicted"/>
<keyword evidence="4 10" id="KW-0238">DNA-binding</keyword>
<keyword evidence="2 7" id="KW-0597">Phosphoprotein</keyword>
<evidence type="ECO:0000313" key="11">
    <source>
        <dbReference type="Proteomes" id="UP000251144"/>
    </source>
</evidence>
<evidence type="ECO:0000259" key="8">
    <source>
        <dbReference type="PROSITE" id="PS50043"/>
    </source>
</evidence>
<dbReference type="EMBL" id="PRLB01000001">
    <property type="protein sequence ID" value="RAW55976.1"/>
    <property type="molecule type" value="Genomic_DNA"/>
</dbReference>
<evidence type="ECO:0000256" key="3">
    <source>
        <dbReference type="ARBA" id="ARBA00023015"/>
    </source>
</evidence>
<gene>
    <name evidence="10" type="ORF">C4N26_03025</name>
</gene>
<dbReference type="InterPro" id="IPR011006">
    <property type="entry name" value="CheY-like_superfamily"/>
</dbReference>
<dbReference type="InterPro" id="IPR000792">
    <property type="entry name" value="Tscrpt_reg_LuxR_C"/>
</dbReference>
<evidence type="ECO:0000256" key="7">
    <source>
        <dbReference type="PROSITE-ProRule" id="PRU00169"/>
    </source>
</evidence>
<comment type="function">
    <text evidence="6">May play the central regulatory role in sporulation. It may be an element of the effector pathway responsible for the activation of sporulation genes in response to nutritional stress. Spo0A may act in concert with spo0H (a sigma factor) to control the expression of some genes that are critical to the sporulation process.</text>
</comment>
<dbReference type="PROSITE" id="PS00622">
    <property type="entry name" value="HTH_LUXR_1"/>
    <property type="match status" value="1"/>
</dbReference>
<dbReference type="GO" id="GO:0000160">
    <property type="term" value="P:phosphorelay signal transduction system"/>
    <property type="evidence" value="ECO:0007669"/>
    <property type="project" value="InterPro"/>
</dbReference>
<evidence type="ECO:0000256" key="4">
    <source>
        <dbReference type="ARBA" id="ARBA00023125"/>
    </source>
</evidence>
<dbReference type="Pfam" id="PF00072">
    <property type="entry name" value="Response_reg"/>
    <property type="match status" value="1"/>
</dbReference>
<evidence type="ECO:0000256" key="5">
    <source>
        <dbReference type="ARBA" id="ARBA00023163"/>
    </source>
</evidence>
<dbReference type="GO" id="GO:0003677">
    <property type="term" value="F:DNA binding"/>
    <property type="evidence" value="ECO:0007669"/>
    <property type="project" value="UniProtKB-KW"/>
</dbReference>
<dbReference type="SMART" id="SM00421">
    <property type="entry name" value="HTH_LUXR"/>
    <property type="match status" value="1"/>
</dbReference>
<dbReference type="SUPFAM" id="SSF52172">
    <property type="entry name" value="CheY-like"/>
    <property type="match status" value="1"/>
</dbReference>
<keyword evidence="5" id="KW-0804">Transcription</keyword>
<dbReference type="CDD" id="cd17535">
    <property type="entry name" value="REC_NarL-like"/>
    <property type="match status" value="1"/>
</dbReference>
<feature type="domain" description="Response regulatory" evidence="9">
    <location>
        <begin position="3"/>
        <end position="119"/>
    </location>
</feature>
<dbReference type="Gene3D" id="3.40.50.2300">
    <property type="match status" value="1"/>
</dbReference>
<evidence type="ECO:0000256" key="2">
    <source>
        <dbReference type="ARBA" id="ARBA00022553"/>
    </source>
</evidence>
<comment type="caution">
    <text evidence="10">The sequence shown here is derived from an EMBL/GenBank/DDBJ whole genome shotgun (WGS) entry which is preliminary data.</text>
</comment>
<dbReference type="InterPro" id="IPR001789">
    <property type="entry name" value="Sig_transdc_resp-reg_receiver"/>
</dbReference>
<dbReference type="InterPro" id="IPR058245">
    <property type="entry name" value="NreC/VraR/RcsB-like_REC"/>
</dbReference>
<dbReference type="OrthoDB" id="9779069at2"/>
<protein>
    <recommendedName>
        <fullName evidence="1">Stage 0 sporulation protein A homolog</fullName>
    </recommendedName>
</protein>
<evidence type="ECO:0000259" key="9">
    <source>
        <dbReference type="PROSITE" id="PS50110"/>
    </source>
</evidence>
<name>A0A329U4M6_9FIRM</name>
<dbReference type="InterPro" id="IPR039420">
    <property type="entry name" value="WalR-like"/>
</dbReference>
<organism evidence="10 11">
    <name type="scientific">Faecalibacterium prausnitzii</name>
    <dbReference type="NCBI Taxonomy" id="853"/>
    <lineage>
        <taxon>Bacteria</taxon>
        <taxon>Bacillati</taxon>
        <taxon>Bacillota</taxon>
        <taxon>Clostridia</taxon>
        <taxon>Eubacteriales</taxon>
        <taxon>Oscillospiraceae</taxon>
        <taxon>Faecalibacterium</taxon>
    </lineage>
</organism>
<dbReference type="PROSITE" id="PS50110">
    <property type="entry name" value="RESPONSE_REGULATORY"/>
    <property type="match status" value="1"/>
</dbReference>
<feature type="modified residue" description="4-aspartylphosphate" evidence="7">
    <location>
        <position position="54"/>
    </location>
</feature>
<accession>A0A329U4M6</accession>
<reference evidence="10 11" key="1">
    <citation type="submission" date="2018-02" db="EMBL/GenBank/DDBJ databases">
        <title>Complete genome sequencing of Faecalibacterium prausnitzii strains isolated from the human gut.</title>
        <authorList>
            <person name="Fitzgerald B.C."/>
            <person name="Shkoporov A.N."/>
            <person name="Ross P.R."/>
            <person name="Hill C."/>
        </authorList>
    </citation>
    <scope>NUCLEOTIDE SEQUENCE [LARGE SCALE GENOMIC DNA]</scope>
    <source>
        <strain evidence="10 11">APC942/32-1</strain>
    </source>
</reference>
<dbReference type="SUPFAM" id="SSF46894">
    <property type="entry name" value="C-terminal effector domain of the bipartite response regulators"/>
    <property type="match status" value="1"/>
</dbReference>
<feature type="domain" description="HTH luxR-type" evidence="8">
    <location>
        <begin position="150"/>
        <end position="215"/>
    </location>
</feature>
<dbReference type="CDD" id="cd06170">
    <property type="entry name" value="LuxR_C_like"/>
    <property type="match status" value="1"/>
</dbReference>
<dbReference type="PANTHER" id="PTHR43214:SF40">
    <property type="entry name" value="TRANSCRIPTIONAL REGULATORY PROTEIN LNRK"/>
    <property type="match status" value="1"/>
</dbReference>
<sequence>MIKVLLADDQELIRQSLSFVMSKQEDIEMVGTAANGCEALELVEEKQPDVVLLDIRMPEMDGVECTRRIKQEFPGIKVIILTTFDDDDYVFDALRYGASGYLLKGVSVDGLTNAVREAARGGSIIAPDVASKVLQMFSRMAQGDVQVRVNKKNALELTKMEWQVIREVGCGLSNKEIAGRLYLSEGTVRNYISSILRKLELRDRTQLAIWAVQNQNSQPEADV</sequence>
<keyword evidence="3" id="KW-0805">Transcription regulation</keyword>
<dbReference type="GO" id="GO:0006355">
    <property type="term" value="P:regulation of DNA-templated transcription"/>
    <property type="evidence" value="ECO:0007669"/>
    <property type="project" value="InterPro"/>
</dbReference>
<evidence type="ECO:0000313" key="10">
    <source>
        <dbReference type="EMBL" id="RAW55976.1"/>
    </source>
</evidence>
<dbReference type="AlphaFoldDB" id="A0A329U4M6"/>
<evidence type="ECO:0000256" key="1">
    <source>
        <dbReference type="ARBA" id="ARBA00018672"/>
    </source>
</evidence>
<dbReference type="Pfam" id="PF00196">
    <property type="entry name" value="GerE"/>
    <property type="match status" value="1"/>
</dbReference>
<evidence type="ECO:0000256" key="6">
    <source>
        <dbReference type="ARBA" id="ARBA00024867"/>
    </source>
</evidence>
<dbReference type="PRINTS" id="PR00038">
    <property type="entry name" value="HTHLUXR"/>
</dbReference>
<dbReference type="PROSITE" id="PS50043">
    <property type="entry name" value="HTH_LUXR_2"/>
    <property type="match status" value="1"/>
</dbReference>